<evidence type="ECO:0000256" key="1">
    <source>
        <dbReference type="SAM" id="Phobius"/>
    </source>
</evidence>
<feature type="transmembrane region" description="Helical" evidence="1">
    <location>
        <begin position="54"/>
        <end position="73"/>
    </location>
</feature>
<keyword evidence="1" id="KW-0812">Transmembrane</keyword>
<evidence type="ECO:0000313" key="2">
    <source>
        <dbReference type="EMBL" id="PWR73394.1"/>
    </source>
</evidence>
<name>A0A2V2MZ28_9EURY</name>
<keyword evidence="1" id="KW-0472">Membrane</keyword>
<dbReference type="EMBL" id="QGMZ01000018">
    <property type="protein sequence ID" value="PWR73394.1"/>
    <property type="molecule type" value="Genomic_DNA"/>
</dbReference>
<evidence type="ECO:0000313" key="3">
    <source>
        <dbReference type="Proteomes" id="UP000245934"/>
    </source>
</evidence>
<dbReference type="Proteomes" id="UP000245934">
    <property type="component" value="Unassembled WGS sequence"/>
</dbReference>
<comment type="caution">
    <text evidence="2">The sequence shown here is derived from an EMBL/GenBank/DDBJ whole genome shotgun (WGS) entry which is preliminary data.</text>
</comment>
<gene>
    <name evidence="2" type="ORF">DLD82_09065</name>
</gene>
<organism evidence="2 3">
    <name type="scientific">Methanospirillum stamsii</name>
    <dbReference type="NCBI Taxonomy" id="1277351"/>
    <lineage>
        <taxon>Archaea</taxon>
        <taxon>Methanobacteriati</taxon>
        <taxon>Methanobacteriota</taxon>
        <taxon>Stenosarchaea group</taxon>
        <taxon>Methanomicrobia</taxon>
        <taxon>Methanomicrobiales</taxon>
        <taxon>Methanospirillaceae</taxon>
        <taxon>Methanospirillum</taxon>
    </lineage>
</organism>
<protein>
    <submittedName>
        <fullName evidence="2">Uncharacterized protein</fullName>
    </submittedName>
</protein>
<accession>A0A2V2MZ28</accession>
<keyword evidence="1" id="KW-1133">Transmembrane helix</keyword>
<dbReference type="AlphaFoldDB" id="A0A2V2MZ28"/>
<feature type="transmembrane region" description="Helical" evidence="1">
    <location>
        <begin position="78"/>
        <end position="97"/>
    </location>
</feature>
<sequence length="112" mass="12289">MAIGYLFFTVIAGVIFTRFFCASCPIKDTCVHILPGYIARIWKETPGPYTPGKLLISGFLFVIIFLPALPALITSPMLLLIFLVCIVLAAVISVLFLCPGCGNRFCPFRKEG</sequence>
<proteinExistence type="predicted"/>
<keyword evidence="3" id="KW-1185">Reference proteome</keyword>
<reference evidence="2 3" key="1">
    <citation type="submission" date="2018-05" db="EMBL/GenBank/DDBJ databases">
        <title>Draft genome of Methanospirillum stamsii Pt1.</title>
        <authorList>
            <person name="Dueholm M.S."/>
            <person name="Nielsen P.H."/>
            <person name="Bakmann L.F."/>
            <person name="Otzen D.E."/>
        </authorList>
    </citation>
    <scope>NUCLEOTIDE SEQUENCE [LARGE SCALE GENOMIC DNA]</scope>
    <source>
        <strain evidence="2 3">Pt1</strain>
    </source>
</reference>